<dbReference type="SUPFAM" id="SSF57850">
    <property type="entry name" value="RING/U-box"/>
    <property type="match status" value="1"/>
</dbReference>
<evidence type="ECO:0000256" key="3">
    <source>
        <dbReference type="ARBA" id="ARBA00022833"/>
    </source>
</evidence>
<dbReference type="InterPro" id="IPR017907">
    <property type="entry name" value="Znf_RING_CS"/>
</dbReference>
<reference evidence="4" key="1">
    <citation type="journal article" date="2013" name="Nature">
        <title>The zebrafish reference genome sequence and its relationship to the human genome.</title>
        <authorList>
            <consortium name="Genome Reference Consortium Zebrafish"/>
            <person name="Howe K."/>
            <person name="Clark M.D."/>
            <person name="Torroja C.F."/>
            <person name="Torrance J."/>
            <person name="Berthelot C."/>
            <person name="Muffato M."/>
            <person name="Collins J.E."/>
            <person name="Humphray S."/>
            <person name="McLaren K."/>
            <person name="Matthews L."/>
            <person name="McLaren S."/>
            <person name="Sealy I."/>
            <person name="Caccamo M."/>
            <person name="Churcher C."/>
            <person name="Scott C."/>
            <person name="Barrett J.C."/>
            <person name="Koch R."/>
            <person name="Rauch G.J."/>
            <person name="White S."/>
            <person name="Chow W."/>
            <person name="Kilian B."/>
            <person name="Quintais L.T."/>
            <person name="Guerra-Assuncao J.A."/>
            <person name="Zhou Y."/>
            <person name="Gu Y."/>
            <person name="Yen J."/>
            <person name="Vogel J.H."/>
            <person name="Eyre T."/>
            <person name="Redmond S."/>
            <person name="Banerjee R."/>
            <person name="Chi J."/>
            <person name="Fu B."/>
            <person name="Langley E."/>
            <person name="Maguire S.F."/>
            <person name="Laird G.K."/>
            <person name="Lloyd D."/>
            <person name="Kenyon E."/>
            <person name="Donaldson S."/>
            <person name="Sehra H."/>
            <person name="Almeida-King J."/>
            <person name="Loveland J."/>
            <person name="Trevanion S."/>
            <person name="Jones M."/>
            <person name="Quail M."/>
            <person name="Willey D."/>
            <person name="Hunt A."/>
            <person name="Burton J."/>
            <person name="Sims S."/>
            <person name="McLay K."/>
            <person name="Plumb B."/>
            <person name="Davis J."/>
            <person name="Clee C."/>
            <person name="Oliver K."/>
            <person name="Clark R."/>
            <person name="Riddle C."/>
            <person name="Elliot D."/>
            <person name="Eliott D."/>
            <person name="Threadgold G."/>
            <person name="Harden G."/>
            <person name="Ware D."/>
            <person name="Begum S."/>
            <person name="Mortimore B."/>
            <person name="Mortimer B."/>
            <person name="Kerry G."/>
            <person name="Heath P."/>
            <person name="Phillimore B."/>
            <person name="Tracey A."/>
            <person name="Corby N."/>
            <person name="Dunn M."/>
            <person name="Johnson C."/>
            <person name="Wood J."/>
            <person name="Clark S."/>
            <person name="Pelan S."/>
            <person name="Griffiths G."/>
            <person name="Smith M."/>
            <person name="Glithero R."/>
            <person name="Howden P."/>
            <person name="Barker N."/>
            <person name="Lloyd C."/>
            <person name="Stevens C."/>
            <person name="Harley J."/>
            <person name="Holt K."/>
            <person name="Panagiotidis G."/>
            <person name="Lovell J."/>
            <person name="Beasley H."/>
            <person name="Henderson C."/>
            <person name="Gordon D."/>
            <person name="Auger K."/>
            <person name="Wright D."/>
            <person name="Collins J."/>
            <person name="Raisen C."/>
            <person name="Dyer L."/>
            <person name="Leung K."/>
            <person name="Robertson L."/>
            <person name="Ambridge K."/>
            <person name="Leongamornlert D."/>
            <person name="McGuire S."/>
            <person name="Gilderthorp R."/>
            <person name="Griffiths C."/>
            <person name="Manthravadi D."/>
            <person name="Nichol S."/>
            <person name="Barker G."/>
            <person name="Whitehead S."/>
            <person name="Kay M."/>
            <person name="Brown J."/>
            <person name="Murnane C."/>
            <person name="Gray E."/>
            <person name="Humphries M."/>
            <person name="Sycamore N."/>
            <person name="Barker D."/>
            <person name="Saunders D."/>
            <person name="Wallis J."/>
            <person name="Babbage A."/>
            <person name="Hammond S."/>
            <person name="Mashreghi-Mohammadi M."/>
            <person name="Barr L."/>
            <person name="Martin S."/>
            <person name="Wray P."/>
            <person name="Ellington A."/>
            <person name="Matthews N."/>
            <person name="Ellwood M."/>
            <person name="Woodmansey R."/>
            <person name="Clark G."/>
            <person name="Cooper J."/>
            <person name="Cooper J."/>
            <person name="Tromans A."/>
            <person name="Grafham D."/>
            <person name="Skuce C."/>
            <person name="Pandian R."/>
            <person name="Andrews R."/>
            <person name="Harrison E."/>
            <person name="Kimberley A."/>
            <person name="Garnett J."/>
            <person name="Fosker N."/>
            <person name="Hall R."/>
            <person name="Garner P."/>
            <person name="Kelly D."/>
            <person name="Bird C."/>
            <person name="Palmer S."/>
            <person name="Gehring I."/>
            <person name="Berger A."/>
            <person name="Dooley C.M."/>
            <person name="Ersan-Urun Z."/>
            <person name="Eser C."/>
            <person name="Geiger H."/>
            <person name="Geisler M."/>
            <person name="Karotki L."/>
            <person name="Kirn A."/>
            <person name="Konantz J."/>
            <person name="Konantz M."/>
            <person name="Oberlander M."/>
            <person name="Rudolph-Geiger S."/>
            <person name="Teucke M."/>
            <person name="Lanz C."/>
            <person name="Raddatz G."/>
            <person name="Osoegawa K."/>
            <person name="Zhu B."/>
            <person name="Rapp A."/>
            <person name="Widaa S."/>
            <person name="Langford C."/>
            <person name="Yang F."/>
            <person name="Schuster S.C."/>
            <person name="Carter N.P."/>
            <person name="Harrow J."/>
            <person name="Ning Z."/>
            <person name="Herrero J."/>
            <person name="Searle S.M."/>
            <person name="Enright A."/>
            <person name="Geisler R."/>
            <person name="Plasterk R.H."/>
            <person name="Lee C."/>
            <person name="Westerfield M."/>
            <person name="de Jong P.J."/>
            <person name="Zon L.I."/>
            <person name="Postlethwait J.H."/>
            <person name="Nusslein-Volhard C."/>
            <person name="Hubbard T.J."/>
            <person name="Roest Crollius H."/>
            <person name="Rogers J."/>
            <person name="Stemple D.L."/>
        </authorList>
    </citation>
    <scope>NUCLEOTIDE SEQUENCE [LARGE SCALE GENOMIC DNA]</scope>
    <source>
        <strain evidence="4">Tuebingen</strain>
    </source>
</reference>
<dbReference type="Ensembl" id="ENSDART00000156853.2">
    <property type="protein sequence ID" value="ENSDARP00000128286.1"/>
    <property type="gene ID" value="ENSDARG00000097952.2"/>
</dbReference>
<dbReference type="HOGENOM" id="CLU_1224401_0_0_1"/>
<dbReference type="Pfam" id="PF22191">
    <property type="entry name" value="IBR_1"/>
    <property type="match status" value="1"/>
</dbReference>
<dbReference type="Bgee" id="ENSDARG00000097952">
    <property type="expression patterns" value="Expressed in intestine and 17 other cell types or tissues"/>
</dbReference>
<dbReference type="OMA" id="MHEEGCK"/>
<dbReference type="OrthoDB" id="1431934at2759"/>
<keyword evidence="2" id="KW-0863">Zinc-finger</keyword>
<reference evidence="4" key="2">
    <citation type="submission" date="2014-03" db="UniProtKB">
        <authorList>
            <consortium name="Ensembl"/>
        </authorList>
    </citation>
    <scope>IDENTIFICATION</scope>
    <source>
        <strain evidence="4">Tuebingen</strain>
    </source>
</reference>
<evidence type="ECO:0000313" key="4">
    <source>
        <dbReference type="Ensembl" id="ENSDARP00000128286"/>
    </source>
</evidence>
<protein>
    <submittedName>
        <fullName evidence="4">Si:ch211-284e13.14</fullName>
    </submittedName>
</protein>
<dbReference type="PROSITE" id="PS00518">
    <property type="entry name" value="ZF_RING_1"/>
    <property type="match status" value="1"/>
</dbReference>
<evidence type="ECO:0000256" key="2">
    <source>
        <dbReference type="ARBA" id="ARBA00022771"/>
    </source>
</evidence>
<dbReference type="GeneTree" id="ENSGT00990000204023"/>
<keyword evidence="3" id="KW-0862">Zinc</keyword>
<dbReference type="PaxDb" id="7955-ENSDARP00000128286"/>
<evidence type="ECO:0000256" key="1">
    <source>
        <dbReference type="ARBA" id="ARBA00022723"/>
    </source>
</evidence>
<dbReference type="ZFIN" id="ZDB-GENE-131127-582">
    <property type="gene designation" value="si:ch211-284e13.14"/>
</dbReference>
<organism evidence="4">
    <name type="scientific">Danio rerio</name>
    <name type="common">Zebrafish</name>
    <name type="synonym">Brachydanio rerio</name>
    <dbReference type="NCBI Taxonomy" id="7955"/>
    <lineage>
        <taxon>Eukaryota</taxon>
        <taxon>Metazoa</taxon>
        <taxon>Chordata</taxon>
        <taxon>Craniata</taxon>
        <taxon>Vertebrata</taxon>
        <taxon>Euteleostomi</taxon>
        <taxon>Actinopterygii</taxon>
        <taxon>Neopterygii</taxon>
        <taxon>Teleostei</taxon>
        <taxon>Ostariophysi</taxon>
        <taxon>Cypriniformes</taxon>
        <taxon>Danionidae</taxon>
        <taxon>Danioninae</taxon>
        <taxon>Danio</taxon>
    </lineage>
</organism>
<dbReference type="CDD" id="cd20336">
    <property type="entry name" value="Rcat_RBR"/>
    <property type="match status" value="1"/>
</dbReference>
<keyword evidence="1" id="KW-0479">Metal-binding</keyword>
<dbReference type="GO" id="GO:0008270">
    <property type="term" value="F:zinc ion binding"/>
    <property type="evidence" value="ECO:0007669"/>
    <property type="project" value="UniProtKB-KW"/>
</dbReference>
<accession>X1WDI7</accession>
<proteinExistence type="predicted"/>
<dbReference type="EMBL" id="BX294181">
    <property type="status" value="NOT_ANNOTATED_CDS"/>
    <property type="molecule type" value="Genomic_DNA"/>
</dbReference>
<name>A0A8M9Q1N6_DANRE</name>
<sequence>MRTTRRTKKNTKKEEPQRETVIQWCPGGTTTMGAGNSQVNNNPTTVLSQDGKSLMVPSLMIRTLLVPHNPVNTSASPNDGQNPDPARTCPVCLSALNPARMNGQSNDELLQCPRCSILCGSCLYPCTSAVCTNKLCALVSTLLTCDVVTDPTSRVFGCPIFRACPKCYSLIMHEGHGCKHVRCKSCHHRFCFICLQGDCSKDKALYWTLTCAKQRAKRQRFMSTES</sequence>
<dbReference type="Gene3D" id="1.20.120.1750">
    <property type="match status" value="1"/>
</dbReference>
<dbReference type="AlphaFoldDB" id="A0A8M9Q1N6"/>
<accession>A0A8M9Q1N6</accession>